<dbReference type="RefSeq" id="WP_121221084.1">
    <property type="nucleotide sequence ID" value="NZ_JBIUBA010000002.1"/>
</dbReference>
<protein>
    <recommendedName>
        <fullName evidence="5">NYN domain-containing protein</fullName>
    </recommendedName>
</protein>
<feature type="region of interest" description="Disordered" evidence="1">
    <location>
        <begin position="141"/>
        <end position="168"/>
    </location>
</feature>
<comment type="caution">
    <text evidence="3">The sequence shown here is derived from an EMBL/GenBank/DDBJ whole genome shotgun (WGS) entry which is preliminary data.</text>
</comment>
<feature type="compositionally biased region" description="Low complexity" evidence="1">
    <location>
        <begin position="141"/>
        <end position="161"/>
    </location>
</feature>
<keyword evidence="2" id="KW-0472">Membrane</keyword>
<reference evidence="3 4" key="1">
    <citation type="submission" date="2018-10" db="EMBL/GenBank/DDBJ databases">
        <title>Sequencing the genomes of 1000 actinobacteria strains.</title>
        <authorList>
            <person name="Klenk H.-P."/>
        </authorList>
    </citation>
    <scope>NUCLEOTIDE SEQUENCE [LARGE SCALE GENOMIC DNA]</scope>
    <source>
        <strain evidence="3 4">DSM 43911</strain>
    </source>
</reference>
<evidence type="ECO:0000313" key="3">
    <source>
        <dbReference type="EMBL" id="RKT69375.1"/>
    </source>
</evidence>
<dbReference type="AlphaFoldDB" id="A0A495X885"/>
<keyword evidence="2" id="KW-0812">Transmembrane</keyword>
<dbReference type="EMBL" id="RBXR01000001">
    <property type="protein sequence ID" value="RKT69375.1"/>
    <property type="molecule type" value="Genomic_DNA"/>
</dbReference>
<feature type="transmembrane region" description="Helical" evidence="2">
    <location>
        <begin position="173"/>
        <end position="195"/>
    </location>
</feature>
<evidence type="ECO:0000313" key="4">
    <source>
        <dbReference type="Proteomes" id="UP000272729"/>
    </source>
</evidence>
<keyword evidence="4" id="KW-1185">Reference proteome</keyword>
<proteinExistence type="predicted"/>
<dbReference type="Proteomes" id="UP000272729">
    <property type="component" value="Unassembled WGS sequence"/>
</dbReference>
<evidence type="ECO:0000256" key="2">
    <source>
        <dbReference type="SAM" id="Phobius"/>
    </source>
</evidence>
<accession>A0A495X885</accession>
<organism evidence="3 4">
    <name type="scientific">Saccharothrix variisporea</name>
    <dbReference type="NCBI Taxonomy" id="543527"/>
    <lineage>
        <taxon>Bacteria</taxon>
        <taxon>Bacillati</taxon>
        <taxon>Actinomycetota</taxon>
        <taxon>Actinomycetes</taxon>
        <taxon>Pseudonocardiales</taxon>
        <taxon>Pseudonocardiaceae</taxon>
        <taxon>Saccharothrix</taxon>
    </lineage>
</organism>
<dbReference type="OrthoDB" id="3700991at2"/>
<evidence type="ECO:0000256" key="1">
    <source>
        <dbReference type="SAM" id="MobiDB-lite"/>
    </source>
</evidence>
<keyword evidence="2" id="KW-1133">Transmembrane helix</keyword>
<sequence>MPTTGRVLLIDLENVVGTLGKPAALRSKVVALVDAAGLHDHIVAAFAKRPPSSDAIAATLTALGVVPIPVEPGPDAAEEALIAHAVGMHARGCRHFTVCSCDGAFARLADSTDARLDVLVWQGQPIATRLRKVADTIRQVPRPGAGASASAAASGPAAAARNRTQSPPRPSSVLLATMLALFAGAVWVGIGVAVGQRPADVLLRRR</sequence>
<gene>
    <name evidence="3" type="ORF">DFJ66_2595</name>
</gene>
<evidence type="ECO:0008006" key="5">
    <source>
        <dbReference type="Google" id="ProtNLM"/>
    </source>
</evidence>
<name>A0A495X885_9PSEU</name>